<keyword evidence="6" id="KW-0464">Manganese</keyword>
<comment type="cofactor">
    <cofactor evidence="2">
        <name>Mg(2+)</name>
        <dbReference type="ChEBI" id="CHEBI:18420"/>
    </cofactor>
</comment>
<organism evidence="8 9">
    <name type="scientific">Caminicella sporogenes DSM 14501</name>
    <dbReference type="NCBI Taxonomy" id="1121266"/>
    <lineage>
        <taxon>Bacteria</taxon>
        <taxon>Bacillati</taxon>
        <taxon>Bacillota</taxon>
        <taxon>Clostridia</taxon>
        <taxon>Peptostreptococcales</taxon>
        <taxon>Caminicellaceae</taxon>
        <taxon>Caminicella</taxon>
    </lineage>
</organism>
<evidence type="ECO:0000256" key="4">
    <source>
        <dbReference type="ARBA" id="ARBA00022801"/>
    </source>
</evidence>
<dbReference type="Proteomes" id="UP000184082">
    <property type="component" value="Unassembled WGS sequence"/>
</dbReference>
<dbReference type="PANTHER" id="PTHR12992">
    <property type="entry name" value="NUDIX HYDROLASE"/>
    <property type="match status" value="1"/>
</dbReference>
<keyword evidence="9" id="KW-1185">Reference proteome</keyword>
<dbReference type="InterPro" id="IPR015797">
    <property type="entry name" value="NUDIX_hydrolase-like_dom_sf"/>
</dbReference>
<gene>
    <name evidence="8" type="ORF">SAMN02745883_01057</name>
</gene>
<dbReference type="PROSITE" id="PS51462">
    <property type="entry name" value="NUDIX"/>
    <property type="match status" value="1"/>
</dbReference>
<dbReference type="InterPro" id="IPR045121">
    <property type="entry name" value="CoAse"/>
</dbReference>
<dbReference type="STRING" id="1121266.SAMN02745883_01057"/>
<comment type="cofactor">
    <cofactor evidence="1">
        <name>Mn(2+)</name>
        <dbReference type="ChEBI" id="CHEBI:29035"/>
    </cofactor>
</comment>
<protein>
    <submittedName>
        <fullName evidence="8">NUDIX domain-containing protein</fullName>
    </submittedName>
</protein>
<evidence type="ECO:0000256" key="1">
    <source>
        <dbReference type="ARBA" id="ARBA00001936"/>
    </source>
</evidence>
<name>A0A1M6P0U4_9FIRM</name>
<dbReference type="GO" id="GO:0046872">
    <property type="term" value="F:metal ion binding"/>
    <property type="evidence" value="ECO:0007669"/>
    <property type="project" value="UniProtKB-KW"/>
</dbReference>
<accession>A0A1M6P0U4</accession>
<dbReference type="CDD" id="cd03426">
    <property type="entry name" value="NUDIX_CoAse_Nudt7"/>
    <property type="match status" value="1"/>
</dbReference>
<evidence type="ECO:0000256" key="3">
    <source>
        <dbReference type="ARBA" id="ARBA00022723"/>
    </source>
</evidence>
<evidence type="ECO:0000256" key="2">
    <source>
        <dbReference type="ARBA" id="ARBA00001946"/>
    </source>
</evidence>
<evidence type="ECO:0000256" key="6">
    <source>
        <dbReference type="ARBA" id="ARBA00023211"/>
    </source>
</evidence>
<evidence type="ECO:0000259" key="7">
    <source>
        <dbReference type="PROSITE" id="PS51462"/>
    </source>
</evidence>
<dbReference type="GO" id="GO:0010945">
    <property type="term" value="F:coenzyme A diphosphatase activity"/>
    <property type="evidence" value="ECO:0007669"/>
    <property type="project" value="InterPro"/>
</dbReference>
<dbReference type="InterPro" id="IPR000086">
    <property type="entry name" value="NUDIX_hydrolase_dom"/>
</dbReference>
<reference evidence="8 9" key="1">
    <citation type="submission" date="2016-11" db="EMBL/GenBank/DDBJ databases">
        <authorList>
            <person name="Jaros S."/>
            <person name="Januszkiewicz K."/>
            <person name="Wedrychowicz H."/>
        </authorList>
    </citation>
    <scope>NUCLEOTIDE SEQUENCE [LARGE SCALE GENOMIC DNA]</scope>
    <source>
        <strain evidence="8 9">DSM 14501</strain>
    </source>
</reference>
<dbReference type="PANTHER" id="PTHR12992:SF11">
    <property type="entry name" value="MITOCHONDRIAL COENZYME A DIPHOSPHATASE NUDT8"/>
    <property type="match status" value="1"/>
</dbReference>
<feature type="domain" description="Nudix hydrolase" evidence="7">
    <location>
        <begin position="21"/>
        <end position="156"/>
    </location>
</feature>
<dbReference type="Gene3D" id="3.90.79.10">
    <property type="entry name" value="Nucleoside Triphosphate Pyrophosphohydrolase"/>
    <property type="match status" value="1"/>
</dbReference>
<dbReference type="Pfam" id="PF00293">
    <property type="entry name" value="NUDIX"/>
    <property type="match status" value="1"/>
</dbReference>
<dbReference type="RefSeq" id="WP_072966345.1">
    <property type="nucleotide sequence ID" value="NZ_FRAJ01000007.1"/>
</dbReference>
<dbReference type="AlphaFoldDB" id="A0A1M6P0U4"/>
<evidence type="ECO:0000256" key="5">
    <source>
        <dbReference type="ARBA" id="ARBA00022842"/>
    </source>
</evidence>
<evidence type="ECO:0000313" key="9">
    <source>
        <dbReference type="Proteomes" id="UP000184082"/>
    </source>
</evidence>
<keyword evidence="3" id="KW-0479">Metal-binding</keyword>
<evidence type="ECO:0000313" key="8">
    <source>
        <dbReference type="EMBL" id="SHK01551.1"/>
    </source>
</evidence>
<dbReference type="EMBL" id="FRAJ01000007">
    <property type="protein sequence ID" value="SHK01551.1"/>
    <property type="molecule type" value="Genomic_DNA"/>
</dbReference>
<keyword evidence="5" id="KW-0460">Magnesium</keyword>
<keyword evidence="4" id="KW-0378">Hydrolase</keyword>
<sequence length="206" mass="24362">MNIDSIYKKFKNRNIKPEGRCIDSAVLIPIIERNNKLHILFEIRSKKLNTQPGEICFPGGKIEKYETPLESSIRETCEELNIDKSNIKIIGQTDYILTPFNLIIFPFIGQIKNIEFDNINFNSDEVDSIFTVPLQYFLNNSPDVYYIKTKLEIFEDFPFHKIQNGRFYNFRVGTYPIYFYEYKNYIIWGITARIVNNFVNILNKNI</sequence>
<proteinExistence type="predicted"/>
<dbReference type="SUPFAM" id="SSF55811">
    <property type="entry name" value="Nudix"/>
    <property type="match status" value="1"/>
</dbReference>